<organism evidence="2 3">
    <name type="scientific">Tenuifilum thalassicum</name>
    <dbReference type="NCBI Taxonomy" id="2590900"/>
    <lineage>
        <taxon>Bacteria</taxon>
        <taxon>Pseudomonadati</taxon>
        <taxon>Bacteroidota</taxon>
        <taxon>Bacteroidia</taxon>
        <taxon>Bacteroidales</taxon>
        <taxon>Tenuifilaceae</taxon>
        <taxon>Tenuifilum</taxon>
    </lineage>
</organism>
<protein>
    <submittedName>
        <fullName evidence="2">M20/M25/M40 family metallo-hydrolase</fullName>
    </submittedName>
</protein>
<proteinExistence type="predicted"/>
<dbReference type="PANTHER" id="PTHR12147:SF26">
    <property type="entry name" value="PEPTIDASE M28 DOMAIN-CONTAINING PROTEIN"/>
    <property type="match status" value="1"/>
</dbReference>
<keyword evidence="3" id="KW-1185">Reference proteome</keyword>
<dbReference type="GO" id="GO:0008235">
    <property type="term" value="F:metalloexopeptidase activity"/>
    <property type="evidence" value="ECO:0007669"/>
    <property type="project" value="InterPro"/>
</dbReference>
<dbReference type="Pfam" id="PF04389">
    <property type="entry name" value="Peptidase_M28"/>
    <property type="match status" value="1"/>
</dbReference>
<evidence type="ECO:0000313" key="2">
    <source>
        <dbReference type="EMBL" id="QKG78978.1"/>
    </source>
</evidence>
<evidence type="ECO:0000259" key="1">
    <source>
        <dbReference type="Pfam" id="PF04389"/>
    </source>
</evidence>
<dbReference type="InterPro" id="IPR007484">
    <property type="entry name" value="Peptidase_M28"/>
</dbReference>
<accession>A0A7D4BD29</accession>
<dbReference type="RefSeq" id="WP_173072494.1">
    <property type="nucleotide sequence ID" value="NZ_CP041345.1"/>
</dbReference>
<dbReference type="EMBL" id="CP041345">
    <property type="protein sequence ID" value="QKG78978.1"/>
    <property type="molecule type" value="Genomic_DNA"/>
</dbReference>
<dbReference type="PANTHER" id="PTHR12147">
    <property type="entry name" value="METALLOPEPTIDASE M28 FAMILY MEMBER"/>
    <property type="match status" value="1"/>
</dbReference>
<dbReference type="Proteomes" id="UP000500961">
    <property type="component" value="Chromosome"/>
</dbReference>
<reference evidence="2 3" key="1">
    <citation type="submission" date="2019-07" db="EMBL/GenBank/DDBJ databases">
        <title>Thalassofilum flectens gen. nov., sp. nov., a novel moderate thermophilic anaerobe from a shallow sea hot spring in Kunashir Island (Russia), representing a new family in the order Bacteroidales, and proposal of Thalassofilacea fam. nov.</title>
        <authorList>
            <person name="Kochetkova T.V."/>
            <person name="Podosokorskaya O.A."/>
            <person name="Novikov A."/>
            <person name="Elcheninov A.G."/>
            <person name="Toshchakov S.V."/>
            <person name="Kublanov I.V."/>
        </authorList>
    </citation>
    <scope>NUCLEOTIDE SEQUENCE [LARGE SCALE GENOMIC DNA]</scope>
    <source>
        <strain evidence="2 3">38-H</strain>
    </source>
</reference>
<sequence length="321" mass="36220">MKRIYHFPLVLLIIPLILSCSKNEFSNEDQPKADSEILKIIEEINADSIASNIKMLENLGTRYALASNRREVSFTILKKFKSYGYTNARLDSFEVTLAKGCLIYTTWQYNVVAELEGTGYPDSLILIGGHHDCTLRATEPQNPLEFAPGADDNASGVAVTLEIARVLKNSMVNPRKTILFATFAAEEFGLHGSNHMAKAMADTSAKVQFMLNNDMVSYCSIQDSSLWYVNIIDYLNSVELREKAAQLCELYTSLKAVNNNEYQKYSDSYSFYLNNFPSLFFISFHDDPNYHSVNDLAVYQNLKFAREVAKLNCALIIDANK</sequence>
<dbReference type="Gene3D" id="3.40.630.10">
    <property type="entry name" value="Zn peptidases"/>
    <property type="match status" value="1"/>
</dbReference>
<gene>
    <name evidence="2" type="ORF">FHG85_01410</name>
</gene>
<evidence type="ECO:0000313" key="3">
    <source>
        <dbReference type="Proteomes" id="UP000500961"/>
    </source>
</evidence>
<dbReference type="GO" id="GO:0006508">
    <property type="term" value="P:proteolysis"/>
    <property type="evidence" value="ECO:0007669"/>
    <property type="project" value="InterPro"/>
</dbReference>
<dbReference type="SUPFAM" id="SSF53187">
    <property type="entry name" value="Zn-dependent exopeptidases"/>
    <property type="match status" value="1"/>
</dbReference>
<feature type="domain" description="Peptidase M28" evidence="1">
    <location>
        <begin position="110"/>
        <end position="314"/>
    </location>
</feature>
<keyword evidence="2" id="KW-0378">Hydrolase</keyword>
<dbReference type="KEGG" id="ttz:FHG85_01410"/>
<name>A0A7D4BD29_9BACT</name>
<dbReference type="PROSITE" id="PS51257">
    <property type="entry name" value="PROKAR_LIPOPROTEIN"/>
    <property type="match status" value="1"/>
</dbReference>
<dbReference type="AlphaFoldDB" id="A0A7D4BD29"/>
<dbReference type="InterPro" id="IPR045175">
    <property type="entry name" value="M28_fam"/>
</dbReference>